<reference evidence="10" key="2">
    <citation type="journal article" date="2022" name="Proc. Natl. Acad. Sci. U.S.A.">
        <title>Diploid-dominant life cycles characterize the early evolution of Fungi.</title>
        <authorList>
            <person name="Amses K.R."/>
            <person name="Simmons D.R."/>
            <person name="Longcore J.E."/>
            <person name="Mondo S.J."/>
            <person name="Seto K."/>
            <person name="Jeronimo G.H."/>
            <person name="Bonds A.E."/>
            <person name="Quandt C.A."/>
            <person name="Davis W.J."/>
            <person name="Chang Y."/>
            <person name="Federici B.A."/>
            <person name="Kuo A."/>
            <person name="LaButti K."/>
            <person name="Pangilinan J."/>
            <person name="Andreopoulos W."/>
            <person name="Tritt A."/>
            <person name="Riley R."/>
            <person name="Hundley H."/>
            <person name="Johnson J."/>
            <person name="Lipzen A."/>
            <person name="Barry K."/>
            <person name="Lang B.F."/>
            <person name="Cuomo C.A."/>
            <person name="Buchler N.E."/>
            <person name="Grigoriev I.V."/>
            <person name="Spatafora J.W."/>
            <person name="Stajich J.E."/>
            <person name="James T.Y."/>
        </authorList>
    </citation>
    <scope>NUCLEOTIDE SEQUENCE</scope>
    <source>
        <strain evidence="10">AG</strain>
    </source>
</reference>
<dbReference type="InterPro" id="IPR056910">
    <property type="entry name" value="TCB1-3_C2"/>
</dbReference>
<dbReference type="SMART" id="SM00239">
    <property type="entry name" value="C2"/>
    <property type="match status" value="4"/>
</dbReference>
<feature type="region of interest" description="Disordered" evidence="6">
    <location>
        <begin position="51"/>
        <end position="81"/>
    </location>
</feature>
<evidence type="ECO:0000256" key="3">
    <source>
        <dbReference type="ARBA" id="ARBA00023055"/>
    </source>
</evidence>
<dbReference type="GO" id="GO:0061817">
    <property type="term" value="P:endoplasmic reticulum-plasma membrane tethering"/>
    <property type="evidence" value="ECO:0007669"/>
    <property type="project" value="InterPro"/>
</dbReference>
<dbReference type="RefSeq" id="XP_051442657.1">
    <property type="nucleotide sequence ID" value="XM_051590667.1"/>
</dbReference>
<keyword evidence="7" id="KW-1133">Transmembrane helix</keyword>
<keyword evidence="7" id="KW-0812">Transmembrane</keyword>
<feature type="domain" description="SMP-LTD" evidence="9">
    <location>
        <begin position="247"/>
        <end position="452"/>
    </location>
</feature>
<evidence type="ECO:0000313" key="11">
    <source>
        <dbReference type="Proteomes" id="UP001206595"/>
    </source>
</evidence>
<keyword evidence="2" id="KW-0813">Transport</keyword>
<feature type="domain" description="C2" evidence="8">
    <location>
        <begin position="1085"/>
        <end position="1205"/>
    </location>
</feature>
<keyword evidence="11" id="KW-1185">Reference proteome</keyword>
<evidence type="ECO:0000313" key="10">
    <source>
        <dbReference type="EMBL" id="KAI8577653.1"/>
    </source>
</evidence>
<dbReference type="PROSITE" id="PS51847">
    <property type="entry name" value="SMP"/>
    <property type="match status" value="1"/>
</dbReference>
<feature type="region of interest" description="Disordered" evidence="6">
    <location>
        <begin position="1304"/>
        <end position="1352"/>
    </location>
</feature>
<dbReference type="InterPro" id="IPR035892">
    <property type="entry name" value="C2_domain_sf"/>
</dbReference>
<accession>A0AAD5HCZ8</accession>
<keyword evidence="5 7" id="KW-0472">Membrane</keyword>
<dbReference type="Pfam" id="PF25669">
    <property type="entry name" value="SMP_MUG190-like"/>
    <property type="match status" value="1"/>
</dbReference>
<dbReference type="Pfam" id="PF24920">
    <property type="entry name" value="C2_TCB1"/>
    <property type="match status" value="1"/>
</dbReference>
<protein>
    <recommendedName>
        <fullName evidence="12">Tricalbin</fullName>
    </recommendedName>
</protein>
<sequence>MNEKEQINAPLQSVMNGVEQEKQLATEALADANKQVQETAGNAKVYVFDEDMSPEQKKAQAQAALPDTFQGKDTGGKADSMPTDLGTNDASTVAAALASASAAPAATLQGAPGAYPTQKSNGLPEWYKVGWTSFSDLPNPGDEKAVEEYKATVASTSQADLLPEKNADMLADFLKESYYGEWYHNAGVILFTVVFTWFLARIGSGLMSCLVIGAFLATYYQTSIRRLRRNARDDVQRELVKARLETDVETVDWMNSLLDKFWLIAEPAISAQVVGTADAILVENTPSFLDSIRLTTFTMGTKGPRIEGVKSYPKTDPNVVAMDWKVSFTPNDILDMTKRDAQAKVNPKIVLTVRLGKGFVSAPVPILVEDLAFTGHMRIKLNLFNEFPHVKTVEACFLEQPTFDYVLKPVGGETFGFDINNIPGLQSFVAEQVHATLGPMMYAPNVFTVDVAGMMAGGTDLEAANGVLAVTIYSASGIKSGDIFGSIDPYITFHTGNTKNKELARTSAVENSTSPRWNETHFILLNNLKETLCLQLMDRNVGRKDAALGVVNLELKELEENDNLLEGLNLIALKNGKAIGEIKADVRYYPTAKPTTLEDGTIQPAAASNSGILRFTVHECSELSAGKSGGIGVPLLGGGAVSAYAKLKVNGKEALRTKTFKRSSNPRWDKYVEVFVADKTKVNLNIDVMESKEFADDSLIATWKSTLTAVEKQLVEDKSEWWSLNDGRGKIHVSSIWKPVVMTGLGEGMNHVSYSPPIGVVRFHFFGATNLKNVEALTAGKSDPYVRVKSGLHTRGQTEFIDDNLDPDWNEVVYVPIHSIREDLVLEVMDFNENTKDKLLGLTDLSIKSIVKEVEAANGQKMYESLPAIDKTVDLTTEERQKGKGKLHYAASFYPTLALAKAAEKPQTEAENGEVKKPAEGEVAANADVATDELPERDLHGELIKYTPDDRIDLLSYESGVLIVNIQEVELPRPEKVYAEILLDANDSQYKTAKLKGTHLPFHETSDAFVKEMDFAKVVIRVKQARDGDKDDNHIASWSGQVKDLVRKIQDNNKKHIENSEDDNDGEIFNLMDCNGGTIKLNFDFIPVINFKLDPSESLENQGNLTVTPLKGHNFPAADRSGTSDPYIVFLLNGQKVKKTEVYKKNLNPTFDKDELFVVPIPSRTAASFRVEVFDWDQIGKDTLLGTGEIPLAGNSVESFGSKQIEIPISGSSGGNSSLTLRLMWQPQLLAKKKTHTGFLGSTTRAFTGAPTAAFGAGRTLVGGGAHVTGGALGAGGKAFTGGANALGGGVNALGSGLKSGMGFLGGKPKSKPQEVTPQPSAPALSPTASKNSDDNASLSSLTTPVMSQSTSSIGKHTFYFISTPK</sequence>
<dbReference type="PANTHER" id="PTHR46980:SF2">
    <property type="entry name" value="TRICALBIN-1-RELATED"/>
    <property type="match status" value="1"/>
</dbReference>
<dbReference type="PANTHER" id="PTHR46980">
    <property type="entry name" value="TRICALBIN-1-RELATED"/>
    <property type="match status" value="1"/>
</dbReference>
<evidence type="ECO:0000256" key="5">
    <source>
        <dbReference type="ARBA" id="ARBA00023136"/>
    </source>
</evidence>
<dbReference type="CDD" id="cd21678">
    <property type="entry name" value="SMP_TCB"/>
    <property type="match status" value="1"/>
</dbReference>
<evidence type="ECO:0000259" key="8">
    <source>
        <dbReference type="PROSITE" id="PS50004"/>
    </source>
</evidence>
<evidence type="ECO:0000256" key="7">
    <source>
        <dbReference type="SAM" id="Phobius"/>
    </source>
</evidence>
<dbReference type="InterPro" id="IPR017147">
    <property type="entry name" value="Tricalbin"/>
</dbReference>
<dbReference type="EMBL" id="MU620938">
    <property type="protein sequence ID" value="KAI8577653.1"/>
    <property type="molecule type" value="Genomic_DNA"/>
</dbReference>
<feature type="domain" description="C2" evidence="8">
    <location>
        <begin position="598"/>
        <end position="722"/>
    </location>
</feature>
<dbReference type="InterPro" id="IPR037761">
    <property type="entry name" value="C2A_Tricalbin"/>
</dbReference>
<feature type="transmembrane region" description="Helical" evidence="7">
    <location>
        <begin position="205"/>
        <end position="222"/>
    </location>
</feature>
<feature type="domain" description="C2" evidence="8">
    <location>
        <begin position="449"/>
        <end position="568"/>
    </location>
</feature>
<evidence type="ECO:0000256" key="2">
    <source>
        <dbReference type="ARBA" id="ARBA00022448"/>
    </source>
</evidence>
<evidence type="ECO:0000256" key="4">
    <source>
        <dbReference type="ARBA" id="ARBA00023121"/>
    </source>
</evidence>
<dbReference type="InterPro" id="IPR031468">
    <property type="entry name" value="SMP_LBD"/>
</dbReference>
<keyword evidence="3" id="KW-0445">Lipid transport</keyword>
<gene>
    <name evidence="10" type="ORF">K450DRAFT_251115</name>
</gene>
<organism evidence="10 11">
    <name type="scientific">Umbelopsis ramanniana AG</name>
    <dbReference type="NCBI Taxonomy" id="1314678"/>
    <lineage>
        <taxon>Eukaryota</taxon>
        <taxon>Fungi</taxon>
        <taxon>Fungi incertae sedis</taxon>
        <taxon>Mucoromycota</taxon>
        <taxon>Mucoromycotina</taxon>
        <taxon>Umbelopsidomycetes</taxon>
        <taxon>Umbelopsidales</taxon>
        <taxon>Umbelopsidaceae</taxon>
        <taxon>Umbelopsis</taxon>
    </lineage>
</organism>
<evidence type="ECO:0000259" key="9">
    <source>
        <dbReference type="PROSITE" id="PS51847"/>
    </source>
</evidence>
<reference evidence="10" key="1">
    <citation type="submission" date="2021-06" db="EMBL/GenBank/DDBJ databases">
        <authorList>
            <consortium name="DOE Joint Genome Institute"/>
            <person name="Mondo S.J."/>
            <person name="Amses K.R."/>
            <person name="Simmons D.R."/>
            <person name="Longcore J.E."/>
            <person name="Seto K."/>
            <person name="Alves G.H."/>
            <person name="Bonds A.E."/>
            <person name="Quandt C.A."/>
            <person name="Davis W.J."/>
            <person name="Chang Y."/>
            <person name="Letcher P.M."/>
            <person name="Powell M.J."/>
            <person name="Kuo A."/>
            <person name="Labutti K."/>
            <person name="Pangilinan J."/>
            <person name="Andreopoulos W."/>
            <person name="Tritt A."/>
            <person name="Riley R."/>
            <person name="Hundley H."/>
            <person name="Johnson J."/>
            <person name="Lipzen A."/>
            <person name="Barry K."/>
            <person name="Berbee M.L."/>
            <person name="Buchler N.E."/>
            <person name="Grigoriev I.V."/>
            <person name="Spatafora J.W."/>
            <person name="Stajich J.E."/>
            <person name="James T.Y."/>
        </authorList>
    </citation>
    <scope>NUCLEOTIDE SEQUENCE</scope>
    <source>
        <strain evidence="10">AG</strain>
    </source>
</reference>
<dbReference type="SUPFAM" id="SSF49562">
    <property type="entry name" value="C2 domain (Calcium/lipid-binding domain, CaLB)"/>
    <property type="match status" value="4"/>
</dbReference>
<dbReference type="Proteomes" id="UP001206595">
    <property type="component" value="Unassembled WGS sequence"/>
</dbReference>
<dbReference type="GO" id="GO:0008289">
    <property type="term" value="F:lipid binding"/>
    <property type="evidence" value="ECO:0007669"/>
    <property type="project" value="UniProtKB-KW"/>
</dbReference>
<comment type="caution">
    <text evidence="10">The sequence shown here is derived from an EMBL/GenBank/DDBJ whole genome shotgun (WGS) entry which is preliminary data.</text>
</comment>
<dbReference type="PROSITE" id="PS50004">
    <property type="entry name" value="C2"/>
    <property type="match status" value="4"/>
</dbReference>
<evidence type="ECO:0000256" key="6">
    <source>
        <dbReference type="SAM" id="MobiDB-lite"/>
    </source>
</evidence>
<evidence type="ECO:0000256" key="1">
    <source>
        <dbReference type="ARBA" id="ARBA00004370"/>
    </source>
</evidence>
<feature type="domain" description="C2" evidence="8">
    <location>
        <begin position="744"/>
        <end position="861"/>
    </location>
</feature>
<comment type="subcellular location">
    <subcellularLocation>
        <location evidence="1">Membrane</location>
    </subcellularLocation>
</comment>
<dbReference type="Pfam" id="PF00168">
    <property type="entry name" value="C2"/>
    <property type="match status" value="4"/>
</dbReference>
<dbReference type="CDD" id="cd04044">
    <property type="entry name" value="C2A_Tricalbin-like"/>
    <property type="match status" value="1"/>
</dbReference>
<evidence type="ECO:0008006" key="12">
    <source>
        <dbReference type="Google" id="ProtNLM"/>
    </source>
</evidence>
<dbReference type="GO" id="GO:0071944">
    <property type="term" value="C:cell periphery"/>
    <property type="evidence" value="ECO:0007669"/>
    <property type="project" value="UniProtKB-ARBA"/>
</dbReference>
<dbReference type="GeneID" id="75916010"/>
<keyword evidence="4" id="KW-0446">Lipid-binding</keyword>
<dbReference type="InterPro" id="IPR000008">
    <property type="entry name" value="C2_dom"/>
</dbReference>
<name>A0AAD5HCZ8_UMBRA</name>
<proteinExistence type="predicted"/>
<dbReference type="InterPro" id="IPR052455">
    <property type="entry name" value="Tricalbin_domain"/>
</dbReference>
<feature type="compositionally biased region" description="Polar residues" evidence="6">
    <location>
        <begin position="1327"/>
        <end position="1352"/>
    </location>
</feature>
<dbReference type="Gene3D" id="2.60.40.150">
    <property type="entry name" value="C2 domain"/>
    <property type="match status" value="4"/>
</dbReference>
<dbReference type="GO" id="GO:0016020">
    <property type="term" value="C:membrane"/>
    <property type="evidence" value="ECO:0007669"/>
    <property type="project" value="UniProtKB-SubCell"/>
</dbReference>
<dbReference type="GO" id="GO:0006869">
    <property type="term" value="P:lipid transport"/>
    <property type="evidence" value="ECO:0007669"/>
    <property type="project" value="UniProtKB-KW"/>
</dbReference>
<dbReference type="PIRSF" id="PIRSF037232">
    <property type="entry name" value="Tricalbin"/>
    <property type="match status" value="1"/>
</dbReference>